<feature type="domain" description="NERD" evidence="1">
    <location>
        <begin position="36"/>
        <end position="147"/>
    </location>
</feature>
<keyword evidence="3" id="KW-1185">Reference proteome</keyword>
<dbReference type="AlphaFoldDB" id="A0A7T6Z8L7"/>
<dbReference type="KEGG" id="scib:HUG20_02840"/>
<organism evidence="2 3">
    <name type="scientific">Salicibibacter cibi</name>
    <dbReference type="NCBI Taxonomy" id="2743001"/>
    <lineage>
        <taxon>Bacteria</taxon>
        <taxon>Bacillati</taxon>
        <taxon>Bacillota</taxon>
        <taxon>Bacilli</taxon>
        <taxon>Bacillales</taxon>
        <taxon>Bacillaceae</taxon>
        <taxon>Salicibibacter</taxon>
    </lineage>
</organism>
<dbReference type="Proteomes" id="UP000595349">
    <property type="component" value="Chromosome"/>
</dbReference>
<dbReference type="PROSITE" id="PS50965">
    <property type="entry name" value="NERD"/>
    <property type="match status" value="1"/>
</dbReference>
<evidence type="ECO:0000313" key="2">
    <source>
        <dbReference type="EMBL" id="QQK78945.1"/>
    </source>
</evidence>
<evidence type="ECO:0000259" key="1">
    <source>
        <dbReference type="PROSITE" id="PS50965"/>
    </source>
</evidence>
<dbReference type="RefSeq" id="WP_200087845.1">
    <property type="nucleotide sequence ID" value="NZ_CP054706.1"/>
</dbReference>
<reference evidence="2 3" key="1">
    <citation type="submission" date="2020-06" db="EMBL/GenBank/DDBJ databases">
        <title>Genomic analysis of Salicibibacter sp. NKC21-4.</title>
        <authorList>
            <person name="Oh Y.J."/>
        </authorList>
    </citation>
    <scope>NUCLEOTIDE SEQUENCE [LARGE SCALE GENOMIC DNA]</scope>
    <source>
        <strain evidence="2 3">NKC21-4</strain>
    </source>
</reference>
<gene>
    <name evidence="2" type="ORF">HUG20_02840</name>
</gene>
<dbReference type="InterPro" id="IPR011528">
    <property type="entry name" value="NERD"/>
</dbReference>
<dbReference type="Pfam" id="PF08378">
    <property type="entry name" value="NERD"/>
    <property type="match status" value="1"/>
</dbReference>
<evidence type="ECO:0000313" key="3">
    <source>
        <dbReference type="Proteomes" id="UP000595349"/>
    </source>
</evidence>
<name>A0A7T6Z8L7_9BACI</name>
<proteinExistence type="predicted"/>
<dbReference type="EMBL" id="CP054706">
    <property type="protein sequence ID" value="QQK78945.1"/>
    <property type="molecule type" value="Genomic_DNA"/>
</dbReference>
<protein>
    <submittedName>
        <fullName evidence="2">NERD domain-containing protein</fullName>
    </submittedName>
</protein>
<sequence>MNIIKSREEPPELKVFRLLKPRKELVDQQYYLNLEKGFAGERRMDAWLEEGLSAECLVLNDLLLEHNRKLFQIDTLLIFQEKMHLFDSKNNEGDLCIKSDNWYTLPGTEVTNPLPQLRRAESLLRQLLQHHRMSFPIESTLIFPNPQFMLYNAPPQLPAAFPPQLQRFMKKLNHTPSKLLHKHEILAEKLLSLHLPVSPNARFPEYDYDQLKKGVVCVRCAAIMSHQGKTFYCDHCAYVEKVETGVIRNVEEYKFLFPERKVTNQAMYEWCGMQGDRKTVIRVLTKHFKLVRNGRYSYYID</sequence>
<accession>A0A7T6Z8L7</accession>